<evidence type="ECO:0000313" key="4">
    <source>
        <dbReference type="EMBL" id="CAA7602762.1"/>
    </source>
</evidence>
<protein>
    <recommendedName>
        <fullName evidence="3">Peptide deformylase</fullName>
        <shortName evidence="3">PDF</shortName>
        <ecNumber evidence="3">3.5.1.88</ecNumber>
    </recommendedName>
    <alternativeName>
        <fullName evidence="3">Polypeptide deformylase</fullName>
    </alternativeName>
</protein>
<feature type="active site" evidence="3">
    <location>
        <position position="132"/>
    </location>
</feature>
<dbReference type="PRINTS" id="PR01576">
    <property type="entry name" value="PDEFORMYLASE"/>
</dbReference>
<dbReference type="GO" id="GO:0006412">
    <property type="term" value="P:translation"/>
    <property type="evidence" value="ECO:0007669"/>
    <property type="project" value="UniProtKB-UniRule"/>
</dbReference>
<evidence type="ECO:0000313" key="6">
    <source>
        <dbReference type="Proteomes" id="UP001071230"/>
    </source>
</evidence>
<dbReference type="EC" id="3.5.1.88" evidence="3"/>
<dbReference type="KEGG" id="aacx:DEACI_3441"/>
<keyword evidence="6" id="KW-1185">Reference proteome</keyword>
<reference evidence="5" key="1">
    <citation type="submission" date="2014-11" db="EMBL/GenBank/DDBJ databases">
        <authorList>
            <person name="Hornung B.V."/>
        </authorList>
    </citation>
    <scope>NUCLEOTIDE SEQUENCE</scope>
    <source>
        <strain evidence="5">INE</strain>
    </source>
</reference>
<sequence>MAVYQIVEVGAEVLREQAKEIPEVNKTIEKLLDNLAETMYAAGNGIGLAAPQIGVSKRAIVVDVGEGLIELVNPVVVESSGVSVETEGCLSIPGVNGDVVRPAQVRVKGLDRKGEPVDITTDGLLARALQHEIDHLEGILFIDKAKKIYRSK</sequence>
<dbReference type="CDD" id="cd00487">
    <property type="entry name" value="Pep_deformylase"/>
    <property type="match status" value="1"/>
</dbReference>
<organism evidence="4">
    <name type="scientific">Acididesulfobacillus acetoxydans</name>
    <dbReference type="NCBI Taxonomy" id="1561005"/>
    <lineage>
        <taxon>Bacteria</taxon>
        <taxon>Bacillati</taxon>
        <taxon>Bacillota</taxon>
        <taxon>Clostridia</taxon>
        <taxon>Eubacteriales</taxon>
        <taxon>Peptococcaceae</taxon>
        <taxon>Acididesulfobacillus</taxon>
    </lineage>
</organism>
<gene>
    <name evidence="3" type="primary">def</name>
    <name evidence="5" type="ORF">DEACI_0829</name>
    <name evidence="4" type="ORF">DEACI_3441</name>
</gene>
<dbReference type="GO" id="GO:0046872">
    <property type="term" value="F:metal ion binding"/>
    <property type="evidence" value="ECO:0007669"/>
    <property type="project" value="UniProtKB-KW"/>
</dbReference>
<name>A0A8S0WHK3_9FIRM</name>
<comment type="cofactor">
    <cofactor evidence="3">
        <name>Fe(2+)</name>
        <dbReference type="ChEBI" id="CHEBI:29033"/>
    </cofactor>
    <text evidence="3">Binds 1 Fe(2+) ion.</text>
</comment>
<dbReference type="PANTHER" id="PTHR10458:SF22">
    <property type="entry name" value="PEPTIDE DEFORMYLASE"/>
    <property type="match status" value="1"/>
</dbReference>
<keyword evidence="3" id="KW-0479">Metal-binding</keyword>
<dbReference type="PANTHER" id="PTHR10458">
    <property type="entry name" value="PEPTIDE DEFORMYLASE"/>
    <property type="match status" value="1"/>
</dbReference>
<keyword evidence="3" id="KW-0648">Protein biosynthesis</keyword>
<evidence type="ECO:0000256" key="3">
    <source>
        <dbReference type="HAMAP-Rule" id="MF_00163"/>
    </source>
</evidence>
<dbReference type="PIRSF" id="PIRSF004749">
    <property type="entry name" value="Pep_def"/>
    <property type="match status" value="1"/>
</dbReference>
<comment type="catalytic activity">
    <reaction evidence="3">
        <text>N-terminal N-formyl-L-methionyl-[peptide] + H2O = N-terminal L-methionyl-[peptide] + formate</text>
        <dbReference type="Rhea" id="RHEA:24420"/>
        <dbReference type="Rhea" id="RHEA-COMP:10639"/>
        <dbReference type="Rhea" id="RHEA-COMP:10640"/>
        <dbReference type="ChEBI" id="CHEBI:15377"/>
        <dbReference type="ChEBI" id="CHEBI:15740"/>
        <dbReference type="ChEBI" id="CHEBI:49298"/>
        <dbReference type="ChEBI" id="CHEBI:64731"/>
        <dbReference type="EC" id="3.5.1.88"/>
    </reaction>
</comment>
<dbReference type="AlphaFoldDB" id="A0A8S0WHK3"/>
<keyword evidence="2 3" id="KW-0408">Iron</keyword>
<feature type="binding site" evidence="3">
    <location>
        <position position="135"/>
    </location>
    <ligand>
        <name>Fe cation</name>
        <dbReference type="ChEBI" id="CHEBI:24875"/>
    </ligand>
</feature>
<dbReference type="Proteomes" id="UP000836597">
    <property type="component" value="Chromosome"/>
</dbReference>
<dbReference type="Gene3D" id="3.90.45.10">
    <property type="entry name" value="Peptide deformylase"/>
    <property type="match status" value="1"/>
</dbReference>
<proteinExistence type="inferred from homology"/>
<dbReference type="HAMAP" id="MF_00163">
    <property type="entry name" value="Pep_deformylase"/>
    <property type="match status" value="1"/>
</dbReference>
<dbReference type="SUPFAM" id="SSF56420">
    <property type="entry name" value="Peptide deformylase"/>
    <property type="match status" value="1"/>
</dbReference>
<dbReference type="RefSeq" id="WP_240986082.1">
    <property type="nucleotide sequence ID" value="NZ_CDGJ01000027.1"/>
</dbReference>
<dbReference type="InterPro" id="IPR023635">
    <property type="entry name" value="Peptide_deformylase"/>
</dbReference>
<evidence type="ECO:0000256" key="2">
    <source>
        <dbReference type="ARBA" id="ARBA00023004"/>
    </source>
</evidence>
<evidence type="ECO:0000313" key="5">
    <source>
        <dbReference type="EMBL" id="CEJ06381.1"/>
    </source>
</evidence>
<keyword evidence="3 5" id="KW-0378">Hydrolase</keyword>
<dbReference type="Proteomes" id="UP001071230">
    <property type="component" value="Unassembled WGS sequence"/>
</dbReference>
<dbReference type="EMBL" id="CDGJ01000027">
    <property type="protein sequence ID" value="CEJ06381.1"/>
    <property type="molecule type" value="Genomic_DNA"/>
</dbReference>
<dbReference type="InterPro" id="IPR036821">
    <property type="entry name" value="Peptide_deformylase_sf"/>
</dbReference>
<evidence type="ECO:0000256" key="1">
    <source>
        <dbReference type="ARBA" id="ARBA00010759"/>
    </source>
</evidence>
<comment type="similarity">
    <text evidence="1 3">Belongs to the polypeptide deformylase family.</text>
</comment>
<comment type="function">
    <text evidence="3">Removes the formyl group from the N-terminal Met of newly synthesized proteins. Requires at least a dipeptide for an efficient rate of reaction. N-terminal L-methionine is a prerequisite for activity but the enzyme has broad specificity at other positions.</text>
</comment>
<dbReference type="NCBIfam" id="NF001159">
    <property type="entry name" value="PRK00150.1-3"/>
    <property type="match status" value="1"/>
</dbReference>
<dbReference type="Pfam" id="PF01327">
    <property type="entry name" value="Pep_deformylase"/>
    <property type="match status" value="1"/>
</dbReference>
<reference evidence="4" key="2">
    <citation type="submission" date="2020-01" db="EMBL/GenBank/DDBJ databases">
        <authorList>
            <person name="Hornung B."/>
        </authorList>
    </citation>
    <scope>NUCLEOTIDE SEQUENCE</scope>
    <source>
        <strain evidence="4">PacBioINE</strain>
    </source>
</reference>
<dbReference type="GO" id="GO:0042586">
    <property type="term" value="F:peptide deformylase activity"/>
    <property type="evidence" value="ECO:0007669"/>
    <property type="project" value="UniProtKB-UniRule"/>
</dbReference>
<accession>A0A8S0WHK3</accession>
<dbReference type="EMBL" id="LR746496">
    <property type="protein sequence ID" value="CAA7602762.1"/>
    <property type="molecule type" value="Genomic_DNA"/>
</dbReference>
<dbReference type="NCBIfam" id="TIGR00079">
    <property type="entry name" value="pept_deformyl"/>
    <property type="match status" value="1"/>
</dbReference>
<feature type="binding site" evidence="3">
    <location>
        <position position="131"/>
    </location>
    <ligand>
        <name>Fe cation</name>
        <dbReference type="ChEBI" id="CHEBI:24875"/>
    </ligand>
</feature>
<feature type="binding site" evidence="3">
    <location>
        <position position="89"/>
    </location>
    <ligand>
        <name>Fe cation</name>
        <dbReference type="ChEBI" id="CHEBI:24875"/>
    </ligand>
</feature>